<accession>A0ACC1NR39</accession>
<keyword evidence="2" id="KW-1185">Reference proteome</keyword>
<comment type="caution">
    <text evidence="1">The sequence shown here is derived from an EMBL/GenBank/DDBJ whole genome shotgun (WGS) entry which is preliminary data.</text>
</comment>
<name>A0ACC1NR39_9HYPO</name>
<proteinExistence type="predicted"/>
<gene>
    <name evidence="1" type="ORF">NQ176_g2374</name>
</gene>
<organism evidence="1 2">
    <name type="scientific">Zarea fungicola</name>
    <dbReference type="NCBI Taxonomy" id="93591"/>
    <lineage>
        <taxon>Eukaryota</taxon>
        <taxon>Fungi</taxon>
        <taxon>Dikarya</taxon>
        <taxon>Ascomycota</taxon>
        <taxon>Pezizomycotina</taxon>
        <taxon>Sordariomycetes</taxon>
        <taxon>Hypocreomycetidae</taxon>
        <taxon>Hypocreales</taxon>
        <taxon>Cordycipitaceae</taxon>
        <taxon>Zarea</taxon>
    </lineage>
</organism>
<sequence>MTMLATSTNIKLVLQDGVNGHSINEKARPKGSQTLSPEELGCWRAHANIWRRIIEENIQTAIILEDDADWDVEVHDIFQDLSVQLRKGTLRREEPTRYEVAHAPYGLDWDMLYVGTCWNNSPDIRPQSHIYEDSNAPNSTEMADAFRRELEFWEAESLNKTRVRVIAPSWAPICTVGYAVTQRGAQKLLYTIGNEGGVELALDLAMAKRIQSGHLRSLTVVPPLITPWKTGTNSDSDIKNLADIGVEYARGSENLRRSGRAALAATLGRRIEQEG</sequence>
<protein>
    <submittedName>
        <fullName evidence="1">Uncharacterized protein</fullName>
    </submittedName>
</protein>
<dbReference type="Proteomes" id="UP001143910">
    <property type="component" value="Unassembled WGS sequence"/>
</dbReference>
<evidence type="ECO:0000313" key="1">
    <source>
        <dbReference type="EMBL" id="KAJ2980874.1"/>
    </source>
</evidence>
<evidence type="ECO:0000313" key="2">
    <source>
        <dbReference type="Proteomes" id="UP001143910"/>
    </source>
</evidence>
<reference evidence="1" key="1">
    <citation type="submission" date="2022-08" db="EMBL/GenBank/DDBJ databases">
        <title>Genome Sequence of Lecanicillium fungicola.</title>
        <authorList>
            <person name="Buettner E."/>
        </authorList>
    </citation>
    <scope>NUCLEOTIDE SEQUENCE</scope>
    <source>
        <strain evidence="1">Babe33</strain>
    </source>
</reference>
<dbReference type="EMBL" id="JANJQO010000167">
    <property type="protein sequence ID" value="KAJ2980874.1"/>
    <property type="molecule type" value="Genomic_DNA"/>
</dbReference>